<dbReference type="Proteomes" id="UP000625631">
    <property type="component" value="Unassembled WGS sequence"/>
</dbReference>
<protein>
    <recommendedName>
        <fullName evidence="3">Secreted protein</fullName>
    </recommendedName>
</protein>
<evidence type="ECO:0000313" key="2">
    <source>
        <dbReference type="Proteomes" id="UP000625631"/>
    </source>
</evidence>
<comment type="caution">
    <text evidence="1">The sequence shown here is derived from an EMBL/GenBank/DDBJ whole genome shotgun (WGS) entry which is preliminary data.</text>
</comment>
<dbReference type="EMBL" id="JAEDAE010000005">
    <property type="protein sequence ID" value="MBH8558953.1"/>
    <property type="molecule type" value="Genomic_DNA"/>
</dbReference>
<accession>A0ABS0Q8G7</accession>
<sequence length="68" mass="6942">MLDFFAIALFQLATVLGYAPTNQPNANESTCAQTEADGTVGSGGWGNDVTCNDTTVGSGGWGNDIIGK</sequence>
<organism evidence="1 2">
    <name type="scientific">Hymenobacter negativus</name>
    <dbReference type="NCBI Taxonomy" id="2795026"/>
    <lineage>
        <taxon>Bacteria</taxon>
        <taxon>Pseudomonadati</taxon>
        <taxon>Bacteroidota</taxon>
        <taxon>Cytophagia</taxon>
        <taxon>Cytophagales</taxon>
        <taxon>Hymenobacteraceae</taxon>
        <taxon>Hymenobacter</taxon>
    </lineage>
</organism>
<gene>
    <name evidence="1" type="ORF">I7X13_12885</name>
</gene>
<reference evidence="1 2" key="1">
    <citation type="submission" date="2020-12" db="EMBL/GenBank/DDBJ databases">
        <title>Hymenobacter sp.</title>
        <authorList>
            <person name="Kim M.K."/>
        </authorList>
    </citation>
    <scope>NUCLEOTIDE SEQUENCE [LARGE SCALE GENOMIC DNA]</scope>
    <source>
        <strain evidence="1 2">BT442</strain>
    </source>
</reference>
<proteinExistence type="predicted"/>
<keyword evidence="2" id="KW-1185">Reference proteome</keyword>
<name>A0ABS0Q8G7_9BACT</name>
<evidence type="ECO:0008006" key="3">
    <source>
        <dbReference type="Google" id="ProtNLM"/>
    </source>
</evidence>
<dbReference type="RefSeq" id="WP_198066483.1">
    <property type="nucleotide sequence ID" value="NZ_JAEDAD010000001.1"/>
</dbReference>
<evidence type="ECO:0000313" key="1">
    <source>
        <dbReference type="EMBL" id="MBH8558953.1"/>
    </source>
</evidence>